<reference evidence="1 2" key="1">
    <citation type="submission" date="2010-08" db="EMBL/GenBank/DDBJ databases">
        <title>Complete sequence of Clostridium cellulovorans 743B.</title>
        <authorList>
            <consortium name="US DOE Joint Genome Institute"/>
            <person name="Lucas S."/>
            <person name="Copeland A."/>
            <person name="Lapidus A."/>
            <person name="Cheng J.-F."/>
            <person name="Bruce D."/>
            <person name="Goodwin L."/>
            <person name="Pitluck S."/>
            <person name="Chertkov O."/>
            <person name="Detter J.C."/>
            <person name="Han C."/>
            <person name="Tapia R."/>
            <person name="Land M."/>
            <person name="Hauser L."/>
            <person name="Chang Y.-J."/>
            <person name="Jeffries C."/>
            <person name="Kyrpides N."/>
            <person name="Ivanova N."/>
            <person name="Mikhailova N."/>
            <person name="Hemme C.L."/>
            <person name="Woyke T."/>
        </authorList>
    </citation>
    <scope>NUCLEOTIDE SEQUENCE [LARGE SCALE GENOMIC DNA]</scope>
    <source>
        <strain evidence="2">ATCC 35296 / DSM 3052 / OCM 3 / 743B</strain>
    </source>
</reference>
<dbReference type="AlphaFoldDB" id="D9SU22"/>
<dbReference type="InterPro" id="IPR008928">
    <property type="entry name" value="6-hairpin_glycosidase_sf"/>
</dbReference>
<keyword evidence="2" id="KW-1185">Reference proteome</keyword>
<dbReference type="RefSeq" id="WP_010076292.1">
    <property type="nucleotide sequence ID" value="NC_014393.1"/>
</dbReference>
<dbReference type="eggNOG" id="COG2942">
    <property type="taxonomic scope" value="Bacteria"/>
</dbReference>
<dbReference type="SUPFAM" id="SSF48208">
    <property type="entry name" value="Six-hairpin glycosidases"/>
    <property type="match status" value="1"/>
</dbReference>
<dbReference type="Proteomes" id="UP000002730">
    <property type="component" value="Chromosome"/>
</dbReference>
<name>D9SU22_CLOC7</name>
<dbReference type="PANTHER" id="PTHR42899">
    <property type="entry name" value="SPERMATOGENESIS-ASSOCIATED PROTEIN 20"/>
    <property type="match status" value="1"/>
</dbReference>
<organism evidence="1 2">
    <name type="scientific">Clostridium cellulovorans (strain ATCC 35296 / DSM 3052 / OCM 3 / 743B)</name>
    <dbReference type="NCBI Taxonomy" id="573061"/>
    <lineage>
        <taxon>Bacteria</taxon>
        <taxon>Bacillati</taxon>
        <taxon>Bacillota</taxon>
        <taxon>Clostridia</taxon>
        <taxon>Eubacteriales</taxon>
        <taxon>Clostridiaceae</taxon>
        <taxon>Clostridium</taxon>
    </lineage>
</organism>
<accession>D9SU22</accession>
<gene>
    <name evidence="1" type="ordered locus">Clocel_1101</name>
</gene>
<evidence type="ECO:0000313" key="2">
    <source>
        <dbReference type="Proteomes" id="UP000002730"/>
    </source>
</evidence>
<dbReference type="OrthoDB" id="9762614at2"/>
<dbReference type="InterPro" id="IPR012341">
    <property type="entry name" value="6hp_glycosidase-like_sf"/>
</dbReference>
<proteinExistence type="predicted"/>
<sequence length="709" mass="81806">MDKMHFPFSDTISGYVTKSDWSKDTFTMKTSDGREFDVKLTPTVYAEVVRNLGEPYIDCTGQIRDLLVSERFLHVYGVFYPEAGTYNFEAKHIVIFDEDVQKFRFEEQDWWVKQITALGDFYLKAEFNDGEVDYSKYQTNLNLEGEEVGDIKRQETDTISRLVYGFATAYLMTGEDRFIEAAEKGTKYLRDHMRCVDENEAAAYWYHAVVLQKDTERKVFASEFGDDYDAIPAYEQIYALAGPTQTLRVTGDVNIAKDIEMTVNFMDKYFLDTEKGGYFSHVDPITFNPRSERLGKNQSRKNWNSVGDHAPAYLINAYLATGSERYKKMLQDTGNTITAHFGDYENSPYVQEKFHEDWSHDSTWGWQQDRGVVGHNLKIAWNLMRLNSIEENEKYVQFAKKIAVEIPKVGYDKQRGGWFDVMERKLHEQEEFHRFVWHDRKAWWQQEQGILAFLILHGILKDEEYLKYARESEAFYNAWFLDTQSGGVYFNVLANGLPYLVGDERSKGSHSMSGYHSFELSYLSQVYTNLLITKKPMDLYFKPYPNSFKDNILPVSPDLLPKGSIKIDKVWIDGKEYKDFDAENLTVKLPESDERLKVKVSLIPTSGIGGFDASIDEKGREIKITLSGAMNSSILASFGNTLKNVVRKNPIKLVFVMEEVTSITHDVAREIVFACQKLEESAVVEIIDANNEIKAAFDALEFSERVKFI</sequence>
<dbReference type="GO" id="GO:0005975">
    <property type="term" value="P:carbohydrate metabolic process"/>
    <property type="evidence" value="ECO:0007669"/>
    <property type="project" value="InterPro"/>
</dbReference>
<dbReference type="EMBL" id="CP002160">
    <property type="protein sequence ID" value="ADL50860.1"/>
    <property type="molecule type" value="Genomic_DNA"/>
</dbReference>
<protein>
    <submittedName>
        <fullName evidence="1">N-acylglucosamine 2-epimerase</fullName>
    </submittedName>
</protein>
<dbReference type="InterPro" id="IPR024705">
    <property type="entry name" value="Ssp411"/>
</dbReference>
<dbReference type="Gene3D" id="1.50.10.10">
    <property type="match status" value="1"/>
</dbReference>
<evidence type="ECO:0000313" key="1">
    <source>
        <dbReference type="EMBL" id="ADL50860.1"/>
    </source>
</evidence>
<dbReference type="HOGENOM" id="CLU_014977_0_0_9"/>
<dbReference type="KEGG" id="ccb:Clocel_1101"/>
<dbReference type="STRING" id="573061.Clocel_1101"/>
<dbReference type="PANTHER" id="PTHR42899:SF1">
    <property type="entry name" value="SPERMATOGENESIS-ASSOCIATED PROTEIN 20"/>
    <property type="match status" value="1"/>
</dbReference>